<organism evidence="1 2">
    <name type="scientific">Hymenobacter caeli</name>
    <dbReference type="NCBI Taxonomy" id="2735894"/>
    <lineage>
        <taxon>Bacteria</taxon>
        <taxon>Pseudomonadati</taxon>
        <taxon>Bacteroidota</taxon>
        <taxon>Cytophagia</taxon>
        <taxon>Cytophagales</taxon>
        <taxon>Hymenobacteraceae</taxon>
        <taxon>Hymenobacter</taxon>
    </lineage>
</organism>
<evidence type="ECO:0000313" key="2">
    <source>
        <dbReference type="Proteomes" id="UP000779507"/>
    </source>
</evidence>
<reference evidence="1 2" key="1">
    <citation type="submission" date="2020-05" db="EMBL/GenBank/DDBJ databases">
        <title>Genomic Encyclopedia of Type Strains, Phase IV (KMG-V): Genome sequencing to study the core and pangenomes of soil and plant-associated prokaryotes.</title>
        <authorList>
            <person name="Whitman W."/>
        </authorList>
    </citation>
    <scope>NUCLEOTIDE SEQUENCE [LARGE SCALE GENOMIC DNA]</scope>
    <source>
        <strain evidence="1 2">9A</strain>
    </source>
</reference>
<dbReference type="EMBL" id="JABSNP010000035">
    <property type="protein sequence ID" value="NRT21459.1"/>
    <property type="molecule type" value="Genomic_DNA"/>
</dbReference>
<proteinExistence type="predicted"/>
<name>A0ABX2FYH5_9BACT</name>
<comment type="caution">
    <text evidence="1">The sequence shown here is derived from an EMBL/GenBank/DDBJ whole genome shotgun (WGS) entry which is preliminary data.</text>
</comment>
<dbReference type="Proteomes" id="UP000779507">
    <property type="component" value="Unassembled WGS sequence"/>
</dbReference>
<sequence>MVDVISDVCGMMELVGGNSATLAAYSFAMPLLFSALHRIGHEVDPPEDVSSHSNQPTASEYINELVESVVNSVNKRSYDFIRDEVEVSVAINQYHLATDAILYKQAANIIANRLHITEKKSRVQNANLINPIPKGVLIQAFLQDGVSKRVLVVKSDYDDFLDNTFMPRTGLPKKKKVYKAFLAELGLDGGVVELFVSDSSGGYSKYWWRDFLELREKRGDAQNTKTFWDSLEKDILNPIKRNNRADYEIIRNGMILYVKSNDRFELNDFVRATLENYEPQNPELPIASMVSDLRRLPVKRANNLFDTSFNIVKSEIKARSRTTYHITNDIDVVIKTGIENFKDAIQAVDENGIKYIKIRTDEEGFKIFARNANNESS</sequence>
<accession>A0ABX2FYH5</accession>
<protein>
    <recommendedName>
        <fullName evidence="3">Nucleoid-associated protein</fullName>
    </recommendedName>
</protein>
<dbReference type="RefSeq" id="WP_173812204.1">
    <property type="nucleotide sequence ID" value="NZ_JABSNP010000035.1"/>
</dbReference>
<evidence type="ECO:0008006" key="3">
    <source>
        <dbReference type="Google" id="ProtNLM"/>
    </source>
</evidence>
<evidence type="ECO:0000313" key="1">
    <source>
        <dbReference type="EMBL" id="NRT21459.1"/>
    </source>
</evidence>
<gene>
    <name evidence="1" type="ORF">HNP98_004306</name>
</gene>
<keyword evidence="2" id="KW-1185">Reference proteome</keyword>